<dbReference type="EMBL" id="MU827793">
    <property type="protein sequence ID" value="KAJ7330246.1"/>
    <property type="molecule type" value="Genomic_DNA"/>
</dbReference>
<keyword evidence="3" id="KW-1185">Reference proteome</keyword>
<accession>A0A9W9YAS2</accession>
<comment type="caution">
    <text evidence="2">The sequence shown here is derived from an EMBL/GenBank/DDBJ whole genome shotgun (WGS) entry which is preliminary data.</text>
</comment>
<proteinExistence type="predicted"/>
<dbReference type="PANTHER" id="PTHR46769">
    <property type="entry name" value="POLYCYSTIC KIDNEY AND HEPATIC DISEASE 1 (AUTOSOMAL RECESSIVE)-LIKE 1"/>
    <property type="match status" value="1"/>
</dbReference>
<organism evidence="2 3">
    <name type="scientific">Desmophyllum pertusum</name>
    <dbReference type="NCBI Taxonomy" id="174260"/>
    <lineage>
        <taxon>Eukaryota</taxon>
        <taxon>Metazoa</taxon>
        <taxon>Cnidaria</taxon>
        <taxon>Anthozoa</taxon>
        <taxon>Hexacorallia</taxon>
        <taxon>Scleractinia</taxon>
        <taxon>Caryophylliina</taxon>
        <taxon>Caryophylliidae</taxon>
        <taxon>Desmophyllum</taxon>
    </lineage>
</organism>
<sequence>MVTADRKTLQLNNTLKYRHVAESYSTGNWNYTLAAEVGLLTRNIVIEGADDANQVLEKQSFGCRLFIGSSGGIDTSNRRVRVENVEFRHCGQEGWSDFYDPR</sequence>
<protein>
    <submittedName>
        <fullName evidence="2">Fibrocystin-L</fullName>
    </submittedName>
</protein>
<reference evidence="2" key="1">
    <citation type="submission" date="2023-01" db="EMBL/GenBank/DDBJ databases">
        <title>Genome assembly of the deep-sea coral Lophelia pertusa.</title>
        <authorList>
            <person name="Herrera S."/>
            <person name="Cordes E."/>
        </authorList>
    </citation>
    <scope>NUCLEOTIDE SEQUENCE</scope>
    <source>
        <strain evidence="2">USNM1676648</strain>
        <tissue evidence="2">Polyp</tissue>
    </source>
</reference>
<gene>
    <name evidence="2" type="primary">PKHD1L1_2</name>
    <name evidence="2" type="ORF">OS493_022770</name>
</gene>
<dbReference type="AlphaFoldDB" id="A0A9W9YAS2"/>
<dbReference type="Proteomes" id="UP001163046">
    <property type="component" value="Unassembled WGS sequence"/>
</dbReference>
<dbReference type="InterPro" id="IPR052387">
    <property type="entry name" value="Fibrocystin"/>
</dbReference>
<keyword evidence="1" id="KW-0732">Signal</keyword>
<dbReference type="PANTHER" id="PTHR46769:SF2">
    <property type="entry name" value="FIBROCYSTIN-L ISOFORM 2 PRECURSOR-RELATED"/>
    <property type="match status" value="1"/>
</dbReference>
<name>A0A9W9YAS2_9CNID</name>
<evidence type="ECO:0000313" key="3">
    <source>
        <dbReference type="Proteomes" id="UP001163046"/>
    </source>
</evidence>
<evidence type="ECO:0000256" key="1">
    <source>
        <dbReference type="ARBA" id="ARBA00022729"/>
    </source>
</evidence>
<dbReference type="OrthoDB" id="120976at2759"/>
<evidence type="ECO:0000313" key="2">
    <source>
        <dbReference type="EMBL" id="KAJ7330246.1"/>
    </source>
</evidence>